<dbReference type="EMBL" id="QBIY01005451">
    <property type="protein sequence ID" value="RXN37764.1"/>
    <property type="molecule type" value="Genomic_DNA"/>
</dbReference>
<dbReference type="InterPro" id="IPR035983">
    <property type="entry name" value="Hect_E3_ubiquitin_ligase"/>
</dbReference>
<dbReference type="EMBL" id="QBIY01012822">
    <property type="protein sequence ID" value="RXN15879.1"/>
    <property type="molecule type" value="Genomic_DNA"/>
</dbReference>
<evidence type="ECO:0000313" key="1">
    <source>
        <dbReference type="EMBL" id="RXN15879.1"/>
    </source>
</evidence>
<gene>
    <name evidence="2" type="ORF">ROHU_001741</name>
    <name evidence="1" type="ORF">ROHU_008580</name>
</gene>
<dbReference type="SUPFAM" id="SSF56204">
    <property type="entry name" value="Hect, E3 ligase catalytic domain"/>
    <property type="match status" value="1"/>
</dbReference>
<dbReference type="GO" id="GO:0016874">
    <property type="term" value="F:ligase activity"/>
    <property type="evidence" value="ECO:0007669"/>
    <property type="project" value="UniProtKB-KW"/>
</dbReference>
<organism evidence="2 3">
    <name type="scientific">Labeo rohita</name>
    <name type="common">Indian major carp</name>
    <name type="synonym">Cyprinus rohita</name>
    <dbReference type="NCBI Taxonomy" id="84645"/>
    <lineage>
        <taxon>Eukaryota</taxon>
        <taxon>Metazoa</taxon>
        <taxon>Chordata</taxon>
        <taxon>Craniata</taxon>
        <taxon>Vertebrata</taxon>
        <taxon>Euteleostomi</taxon>
        <taxon>Actinopterygii</taxon>
        <taxon>Neopterygii</taxon>
        <taxon>Teleostei</taxon>
        <taxon>Ostariophysi</taxon>
        <taxon>Cypriniformes</taxon>
        <taxon>Cyprinidae</taxon>
        <taxon>Labeoninae</taxon>
        <taxon>Labeonini</taxon>
        <taxon>Labeo</taxon>
    </lineage>
</organism>
<dbReference type="GO" id="GO:0004842">
    <property type="term" value="F:ubiquitin-protein transferase activity"/>
    <property type="evidence" value="ECO:0007669"/>
    <property type="project" value="InterPro"/>
</dbReference>
<accession>A0A498P2J1</accession>
<dbReference type="STRING" id="84645.A0A498P2J1"/>
<evidence type="ECO:0000313" key="2">
    <source>
        <dbReference type="EMBL" id="RXN37764.1"/>
    </source>
</evidence>
<name>A0A498P2J1_LABRO</name>
<protein>
    <submittedName>
        <fullName evidence="2">G2 M phase-specific E3 ubiquitin-ligase-like protein</fullName>
    </submittedName>
</protein>
<keyword evidence="2" id="KW-0436">Ligase</keyword>
<comment type="caution">
    <text evidence="2">The sequence shown here is derived from an EMBL/GenBank/DDBJ whole genome shotgun (WGS) entry which is preliminary data.</text>
</comment>
<proteinExistence type="predicted"/>
<dbReference type="AlphaFoldDB" id="A0A498P2J1"/>
<sequence length="242" mass="27438">MQYMLRDSGGAREQNVRVRPGQQLNRNPLELFFKTRSLAEKYVAENITNAETIDQAREAIIHASETLTVLGTMRYISSMDERDSLVTISIQQYVEGRVQTAFQEFMEGLNTLKLAEAIQAHPAQFKELFLENTQQLNAADLINLFQPVLSTVGSSRRREESRVLCYWRDWLIDIEGGECAELHLEDILVFASGLSRIPPLGFPVQPTLEVPTYSKQHNKASSRGKYVQCSHSTTTAQIFRGI</sequence>
<keyword evidence="3" id="KW-1185">Reference proteome</keyword>
<evidence type="ECO:0000313" key="3">
    <source>
        <dbReference type="Proteomes" id="UP000290572"/>
    </source>
</evidence>
<dbReference type="Proteomes" id="UP000290572">
    <property type="component" value="Unassembled WGS sequence"/>
</dbReference>
<reference evidence="2 3" key="1">
    <citation type="submission" date="2018-03" db="EMBL/GenBank/DDBJ databases">
        <title>Draft genome sequence of Rohu Carp (Labeo rohita).</title>
        <authorList>
            <person name="Das P."/>
            <person name="Kushwaha B."/>
            <person name="Joshi C.G."/>
            <person name="Kumar D."/>
            <person name="Nagpure N.S."/>
            <person name="Sahoo L."/>
            <person name="Das S.P."/>
            <person name="Bit A."/>
            <person name="Patnaik S."/>
            <person name="Meher P.K."/>
            <person name="Jayasankar P."/>
            <person name="Koringa P.G."/>
            <person name="Patel N.V."/>
            <person name="Hinsu A.T."/>
            <person name="Kumar R."/>
            <person name="Pandey M."/>
            <person name="Agarwal S."/>
            <person name="Srivastava S."/>
            <person name="Singh M."/>
            <person name="Iquebal M.A."/>
            <person name="Jaiswal S."/>
            <person name="Angadi U.B."/>
            <person name="Kumar N."/>
            <person name="Raza M."/>
            <person name="Shah T.M."/>
            <person name="Rai A."/>
            <person name="Jena J.K."/>
        </authorList>
    </citation>
    <scope>NUCLEOTIDE SEQUENCE [LARGE SCALE GENOMIC DNA]</scope>
    <source>
        <strain evidence="2">DASCIFA01</strain>
        <tissue evidence="2">Testis</tissue>
    </source>
</reference>